<name>A0A1W0WEW0_HYPEX</name>
<dbReference type="Proteomes" id="UP000192578">
    <property type="component" value="Unassembled WGS sequence"/>
</dbReference>
<proteinExistence type="predicted"/>
<evidence type="ECO:0000313" key="1">
    <source>
        <dbReference type="EMBL" id="OQV13745.1"/>
    </source>
</evidence>
<keyword evidence="2" id="KW-1185">Reference proteome</keyword>
<dbReference type="AlphaFoldDB" id="A0A1W0WEW0"/>
<reference evidence="2" key="1">
    <citation type="submission" date="2017-01" db="EMBL/GenBank/DDBJ databases">
        <title>Comparative genomics of anhydrobiosis in the tardigrade Hypsibius dujardini.</title>
        <authorList>
            <person name="Yoshida Y."/>
            <person name="Koutsovoulos G."/>
            <person name="Laetsch D."/>
            <person name="Stevens L."/>
            <person name="Kumar S."/>
            <person name="Horikawa D."/>
            <person name="Ishino K."/>
            <person name="Komine S."/>
            <person name="Tomita M."/>
            <person name="Blaxter M."/>
            <person name="Arakawa K."/>
        </authorList>
    </citation>
    <scope>NUCLEOTIDE SEQUENCE [LARGE SCALE GENOMIC DNA]</scope>
    <source>
        <strain evidence="2">Z151</strain>
    </source>
</reference>
<gene>
    <name evidence="1" type="ORF">BV898_12060</name>
</gene>
<protein>
    <submittedName>
        <fullName evidence="1">Uncharacterized protein</fullName>
    </submittedName>
</protein>
<organism evidence="1 2">
    <name type="scientific">Hypsibius exemplaris</name>
    <name type="common">Freshwater tardigrade</name>
    <dbReference type="NCBI Taxonomy" id="2072580"/>
    <lineage>
        <taxon>Eukaryota</taxon>
        <taxon>Metazoa</taxon>
        <taxon>Ecdysozoa</taxon>
        <taxon>Tardigrada</taxon>
        <taxon>Eutardigrada</taxon>
        <taxon>Parachela</taxon>
        <taxon>Hypsibioidea</taxon>
        <taxon>Hypsibiidae</taxon>
        <taxon>Hypsibius</taxon>
    </lineage>
</organism>
<sequence length="143" mass="15487">MATARGWLDSRLGDFGSVRSARGSTHGSARLTVAHVGRLTARLTARLDSRLGSARGSTHGSARLVARLTARHGRLTARLTAWLVDQAGVDQAEPRAEPLQKHGLKVEPNCWLESKLFSKAGHFHKAAINQSTHYLMGKSRSLA</sequence>
<comment type="caution">
    <text evidence="1">The sequence shown here is derived from an EMBL/GenBank/DDBJ whole genome shotgun (WGS) entry which is preliminary data.</text>
</comment>
<accession>A0A1W0WEW0</accession>
<dbReference type="EMBL" id="MTYJ01000117">
    <property type="protein sequence ID" value="OQV13745.1"/>
    <property type="molecule type" value="Genomic_DNA"/>
</dbReference>
<evidence type="ECO:0000313" key="2">
    <source>
        <dbReference type="Proteomes" id="UP000192578"/>
    </source>
</evidence>